<organism evidence="8 9">
    <name type="scientific">Trichogramma kaykai</name>
    <dbReference type="NCBI Taxonomy" id="54128"/>
    <lineage>
        <taxon>Eukaryota</taxon>
        <taxon>Metazoa</taxon>
        <taxon>Ecdysozoa</taxon>
        <taxon>Arthropoda</taxon>
        <taxon>Hexapoda</taxon>
        <taxon>Insecta</taxon>
        <taxon>Pterygota</taxon>
        <taxon>Neoptera</taxon>
        <taxon>Endopterygota</taxon>
        <taxon>Hymenoptera</taxon>
        <taxon>Apocrita</taxon>
        <taxon>Proctotrupomorpha</taxon>
        <taxon>Chalcidoidea</taxon>
        <taxon>Trichogrammatidae</taxon>
        <taxon>Trichogramma</taxon>
    </lineage>
</organism>
<dbReference type="GO" id="GO:0005759">
    <property type="term" value="C:mitochondrial matrix"/>
    <property type="evidence" value="ECO:0007669"/>
    <property type="project" value="UniProtKB-ARBA"/>
</dbReference>
<dbReference type="AlphaFoldDB" id="A0ABD2XUI8"/>
<dbReference type="Pfam" id="PF00886">
    <property type="entry name" value="Ribosomal_S16"/>
    <property type="match status" value="1"/>
</dbReference>
<evidence type="ECO:0000313" key="8">
    <source>
        <dbReference type="EMBL" id="KAL3407788.1"/>
    </source>
</evidence>
<comment type="subcellular location">
    <subcellularLocation>
        <location evidence="1">Mitochondrion</location>
    </subcellularLocation>
</comment>
<name>A0ABD2XUI8_9HYME</name>
<protein>
    <recommendedName>
        <fullName evidence="6">Small ribosomal subunit protein bS16m</fullName>
    </recommendedName>
    <alternativeName>
        <fullName evidence="7">28S ribosomal protein S16, mitochondrial</fullName>
    </alternativeName>
</protein>
<evidence type="ECO:0000256" key="3">
    <source>
        <dbReference type="ARBA" id="ARBA00022980"/>
    </source>
</evidence>
<evidence type="ECO:0000256" key="4">
    <source>
        <dbReference type="ARBA" id="ARBA00023128"/>
    </source>
</evidence>
<gene>
    <name evidence="8" type="ORF">TKK_000045</name>
</gene>
<evidence type="ECO:0000256" key="2">
    <source>
        <dbReference type="ARBA" id="ARBA00006668"/>
    </source>
</evidence>
<proteinExistence type="inferred from homology"/>
<dbReference type="PANTHER" id="PTHR12919:SF20">
    <property type="entry name" value="SMALL RIBOSOMAL SUBUNIT PROTEIN BS16M"/>
    <property type="match status" value="1"/>
</dbReference>
<dbReference type="PANTHER" id="PTHR12919">
    <property type="entry name" value="30S RIBOSOMAL PROTEIN S16"/>
    <property type="match status" value="1"/>
</dbReference>
<evidence type="ECO:0000256" key="5">
    <source>
        <dbReference type="ARBA" id="ARBA00023274"/>
    </source>
</evidence>
<evidence type="ECO:0000256" key="1">
    <source>
        <dbReference type="ARBA" id="ARBA00004173"/>
    </source>
</evidence>
<comment type="caution">
    <text evidence="8">The sequence shown here is derived from an EMBL/GenBank/DDBJ whole genome shotgun (WGS) entry which is preliminary data.</text>
</comment>
<evidence type="ECO:0000313" key="9">
    <source>
        <dbReference type="Proteomes" id="UP001627154"/>
    </source>
</evidence>
<dbReference type="Gene3D" id="3.30.1320.10">
    <property type="match status" value="1"/>
</dbReference>
<keyword evidence="5" id="KW-0687">Ribonucleoprotein</keyword>
<dbReference type="FunFam" id="3.30.1320.10:FF:000004">
    <property type="entry name" value="28S ribosomal protein S16, mitochondrial"/>
    <property type="match status" value="1"/>
</dbReference>
<dbReference type="InterPro" id="IPR000307">
    <property type="entry name" value="Ribosomal_bS16"/>
</dbReference>
<dbReference type="SUPFAM" id="SSF54565">
    <property type="entry name" value="Ribosomal protein S16"/>
    <property type="match status" value="1"/>
</dbReference>
<keyword evidence="3" id="KW-0689">Ribosomal protein</keyword>
<comment type="similarity">
    <text evidence="2">Belongs to the bacterial ribosomal protein bS16 family.</text>
</comment>
<sequence length="123" mass="14572">MRRLYLNLASGYGSPAGDTYPKVLRFIRYGCANRAFYHLTLMNQKSQQKVRAVEQLGSYDTVHNNHSEKLVALNLERIQYWFTRDMKVTRPCLEVLGLAGFLPVHPRTYMRAWRQRRLTKYME</sequence>
<dbReference type="Proteomes" id="UP001627154">
    <property type="component" value="Unassembled WGS sequence"/>
</dbReference>
<dbReference type="InterPro" id="IPR023803">
    <property type="entry name" value="Ribosomal_bS16_dom_sf"/>
</dbReference>
<keyword evidence="9" id="KW-1185">Reference proteome</keyword>
<dbReference type="GO" id="GO:0005743">
    <property type="term" value="C:mitochondrial inner membrane"/>
    <property type="evidence" value="ECO:0007669"/>
    <property type="project" value="UniProtKB-ARBA"/>
</dbReference>
<evidence type="ECO:0000256" key="6">
    <source>
        <dbReference type="ARBA" id="ARBA00035263"/>
    </source>
</evidence>
<reference evidence="8 9" key="1">
    <citation type="journal article" date="2024" name="bioRxiv">
        <title>A reference genome for Trichogramma kaykai: A tiny desert-dwelling parasitoid wasp with competing sex-ratio distorters.</title>
        <authorList>
            <person name="Culotta J."/>
            <person name="Lindsey A.R."/>
        </authorList>
    </citation>
    <scope>NUCLEOTIDE SEQUENCE [LARGE SCALE GENOMIC DNA]</scope>
    <source>
        <strain evidence="8 9">KSX58</strain>
    </source>
</reference>
<accession>A0ABD2XUI8</accession>
<dbReference type="GO" id="GO:0015935">
    <property type="term" value="C:small ribosomal subunit"/>
    <property type="evidence" value="ECO:0007669"/>
    <property type="project" value="UniProtKB-ARBA"/>
</dbReference>
<dbReference type="EMBL" id="JBJJXI010000002">
    <property type="protein sequence ID" value="KAL3407788.1"/>
    <property type="molecule type" value="Genomic_DNA"/>
</dbReference>
<dbReference type="NCBIfam" id="TIGR00002">
    <property type="entry name" value="S16"/>
    <property type="match status" value="1"/>
</dbReference>
<evidence type="ECO:0000256" key="7">
    <source>
        <dbReference type="ARBA" id="ARBA00035438"/>
    </source>
</evidence>
<keyword evidence="4" id="KW-0496">Mitochondrion</keyword>